<dbReference type="InterPro" id="IPR043502">
    <property type="entry name" value="DNA/RNA_pol_sf"/>
</dbReference>
<dbReference type="RefSeq" id="XP_035661806.1">
    <property type="nucleotide sequence ID" value="XM_035805913.1"/>
</dbReference>
<evidence type="ECO:0000259" key="1">
    <source>
        <dbReference type="PROSITE" id="PS50878"/>
    </source>
</evidence>
<dbReference type="KEGG" id="bfo:118406057"/>
<dbReference type="PANTHER" id="PTHR47027">
    <property type="entry name" value="REVERSE TRANSCRIPTASE DOMAIN-CONTAINING PROTEIN"/>
    <property type="match status" value="1"/>
</dbReference>
<proteinExistence type="predicted"/>
<dbReference type="OrthoDB" id="8963960at2759"/>
<keyword evidence="2" id="KW-1185">Reference proteome</keyword>
<protein>
    <submittedName>
        <fullName evidence="3">Uncharacterized protein LOC118406057</fullName>
    </submittedName>
</protein>
<name>A0A9J7K984_BRAFL</name>
<evidence type="ECO:0000313" key="2">
    <source>
        <dbReference type="Proteomes" id="UP000001554"/>
    </source>
</evidence>
<evidence type="ECO:0000313" key="3">
    <source>
        <dbReference type="RefSeq" id="XP_035661806.1"/>
    </source>
</evidence>
<dbReference type="OMA" id="SIEGIRW"/>
<dbReference type="PROSITE" id="PS50878">
    <property type="entry name" value="RT_POL"/>
    <property type="match status" value="1"/>
</dbReference>
<organism evidence="2 3">
    <name type="scientific">Branchiostoma floridae</name>
    <name type="common">Florida lancelet</name>
    <name type="synonym">Amphioxus</name>
    <dbReference type="NCBI Taxonomy" id="7739"/>
    <lineage>
        <taxon>Eukaryota</taxon>
        <taxon>Metazoa</taxon>
        <taxon>Chordata</taxon>
        <taxon>Cephalochordata</taxon>
        <taxon>Leptocardii</taxon>
        <taxon>Amphioxiformes</taxon>
        <taxon>Branchiostomatidae</taxon>
        <taxon>Branchiostoma</taxon>
    </lineage>
</organism>
<dbReference type="InterPro" id="IPR045609">
    <property type="entry name" value="DUF6451"/>
</dbReference>
<dbReference type="Pfam" id="PF00078">
    <property type="entry name" value="RVT_1"/>
    <property type="match status" value="1"/>
</dbReference>
<reference evidence="2" key="1">
    <citation type="journal article" date="2020" name="Nat. Ecol. Evol.">
        <title>Deeply conserved synteny resolves early events in vertebrate evolution.</title>
        <authorList>
            <person name="Simakov O."/>
            <person name="Marletaz F."/>
            <person name="Yue J.X."/>
            <person name="O'Connell B."/>
            <person name="Jenkins J."/>
            <person name="Brandt A."/>
            <person name="Calef R."/>
            <person name="Tung C.H."/>
            <person name="Huang T.K."/>
            <person name="Schmutz J."/>
            <person name="Satoh N."/>
            <person name="Yu J.K."/>
            <person name="Putnam N.H."/>
            <person name="Green R.E."/>
            <person name="Rokhsar D.S."/>
        </authorList>
    </citation>
    <scope>NUCLEOTIDE SEQUENCE [LARGE SCALE GENOMIC DNA]</scope>
    <source>
        <strain evidence="2">S238N-H82</strain>
    </source>
</reference>
<dbReference type="PANTHER" id="PTHR47027:SF24">
    <property type="entry name" value="RIBONUCLEASE H"/>
    <property type="match status" value="1"/>
</dbReference>
<gene>
    <name evidence="3" type="primary">LOC118406057</name>
</gene>
<reference evidence="3" key="2">
    <citation type="submission" date="2025-08" db="UniProtKB">
        <authorList>
            <consortium name="RefSeq"/>
        </authorList>
    </citation>
    <scope>IDENTIFICATION</scope>
    <source>
        <strain evidence="3">S238N-H82</strain>
        <tissue evidence="3">Testes</tissue>
    </source>
</reference>
<dbReference type="AlphaFoldDB" id="A0A9J7K984"/>
<dbReference type="GeneID" id="118406057"/>
<accession>A0A9J7K984</accession>
<feature type="domain" description="Reverse transcriptase" evidence="1">
    <location>
        <begin position="1"/>
        <end position="240"/>
    </location>
</feature>
<dbReference type="InterPro" id="IPR000477">
    <property type="entry name" value="RT_dom"/>
</dbReference>
<sequence length="427" mass="47293">MATTMPVVTTTVPAVTYPPQAVTTSMTTTRTVETTALSSVKTALPAVTTTRPASTTKIPAFTDAIPAVTTTLLDMTTTDKEFATSVMIRSKRLGNLNQDTSTTRKTASCVRVGTNYSDWFTLLSGVRQGCVLAPTLFNIAIDHVMSRTVGRGMCGVTYGQHTFTDMDYADDVALLAELFDALVSTLEIFSAESQNLGLEVSWLKTKVQSLSDFLDQPTCPPINGESVEVVSCFTYLGSVITQDCKSDQDVKRRLGIASAAFASLSRVWRCKHLSRTAKLKVYNTLVLSVLLYGAESWTLTKSLKQKLDSFDSQCLRSIEGIRWQDHVTNEVVRHTTNQIPVSQKITKYQLNLLGHISRATPTQEVIKLITSVPDSTWRRPRGRPRSRWEDQVFNVLDTTGVSRSDWRTLAENRTSWRDMSTAAMHLP</sequence>
<dbReference type="Pfam" id="PF20049">
    <property type="entry name" value="DUF6451"/>
    <property type="match status" value="1"/>
</dbReference>
<dbReference type="Proteomes" id="UP000001554">
    <property type="component" value="Chromosome 18"/>
</dbReference>
<dbReference type="SUPFAM" id="SSF56672">
    <property type="entry name" value="DNA/RNA polymerases"/>
    <property type="match status" value="1"/>
</dbReference>